<dbReference type="SUPFAM" id="SSF55811">
    <property type="entry name" value="Nudix"/>
    <property type="match status" value="1"/>
</dbReference>
<evidence type="ECO:0000313" key="15">
    <source>
        <dbReference type="Proteomes" id="UP001180531"/>
    </source>
</evidence>
<accession>A0ABU2SKC3</accession>
<gene>
    <name evidence="14" type="ORF">RM609_03805</name>
</gene>
<dbReference type="PRINTS" id="PR00502">
    <property type="entry name" value="NUDIXFAMILY"/>
</dbReference>
<comment type="caution">
    <text evidence="14">The sequence shown here is derived from an EMBL/GenBank/DDBJ whole genome shotgun (WGS) entry which is preliminary data.</text>
</comment>
<evidence type="ECO:0000256" key="5">
    <source>
        <dbReference type="ARBA" id="ARBA00022723"/>
    </source>
</evidence>
<proteinExistence type="inferred from homology"/>
<dbReference type="PANTHER" id="PTHR47707:SF1">
    <property type="entry name" value="NUDIX HYDROLASE FAMILY PROTEIN"/>
    <property type="match status" value="1"/>
</dbReference>
<keyword evidence="4" id="KW-0235">DNA replication</keyword>
<keyword evidence="8" id="KW-0460">Magnesium</keyword>
<keyword evidence="9" id="KW-0234">DNA repair</keyword>
<keyword evidence="6" id="KW-0227">DNA damage</keyword>
<dbReference type="EC" id="3.6.1.55" evidence="11"/>
<dbReference type="InterPro" id="IPR015797">
    <property type="entry name" value="NUDIX_hydrolase-like_dom_sf"/>
</dbReference>
<evidence type="ECO:0000256" key="1">
    <source>
        <dbReference type="ARBA" id="ARBA00001946"/>
    </source>
</evidence>
<evidence type="ECO:0000256" key="12">
    <source>
        <dbReference type="RuleBase" id="RU003476"/>
    </source>
</evidence>
<keyword evidence="3" id="KW-0515">Mutator protein</keyword>
<evidence type="ECO:0000259" key="13">
    <source>
        <dbReference type="PROSITE" id="PS51462"/>
    </source>
</evidence>
<dbReference type="InterPro" id="IPR020084">
    <property type="entry name" value="NUDIX_hydrolase_CS"/>
</dbReference>
<dbReference type="PROSITE" id="PS00893">
    <property type="entry name" value="NUDIX_BOX"/>
    <property type="match status" value="1"/>
</dbReference>
<dbReference type="RefSeq" id="WP_311607914.1">
    <property type="nucleotide sequence ID" value="NZ_JAVRFI010000002.1"/>
</dbReference>
<dbReference type="EMBL" id="JAVRFI010000002">
    <property type="protein sequence ID" value="MDT0448230.1"/>
    <property type="molecule type" value="Genomic_DNA"/>
</dbReference>
<evidence type="ECO:0000256" key="3">
    <source>
        <dbReference type="ARBA" id="ARBA00022457"/>
    </source>
</evidence>
<name>A0ABU2SKC3_9ACTN</name>
<evidence type="ECO:0000256" key="9">
    <source>
        <dbReference type="ARBA" id="ARBA00023204"/>
    </source>
</evidence>
<evidence type="ECO:0000256" key="7">
    <source>
        <dbReference type="ARBA" id="ARBA00022801"/>
    </source>
</evidence>
<feature type="domain" description="Nudix hydrolase" evidence="13">
    <location>
        <begin position="23"/>
        <end position="152"/>
    </location>
</feature>
<protein>
    <recommendedName>
        <fullName evidence="11">8-oxo-dGTP diphosphatase</fullName>
        <ecNumber evidence="11">3.6.1.55</ecNumber>
    </recommendedName>
</protein>
<keyword evidence="5" id="KW-0479">Metal-binding</keyword>
<evidence type="ECO:0000256" key="4">
    <source>
        <dbReference type="ARBA" id="ARBA00022705"/>
    </source>
</evidence>
<evidence type="ECO:0000256" key="2">
    <source>
        <dbReference type="ARBA" id="ARBA00005582"/>
    </source>
</evidence>
<keyword evidence="7 12" id="KW-0378">Hydrolase</keyword>
<dbReference type="InterPro" id="IPR047127">
    <property type="entry name" value="MutT-like"/>
</dbReference>
<comment type="cofactor">
    <cofactor evidence="1">
        <name>Mg(2+)</name>
        <dbReference type="ChEBI" id="CHEBI:18420"/>
    </cofactor>
</comment>
<sequence>MTSSTVTPALLDDLTSTAVRDGVEKAVVGAVIADPDGRVLLLRRPADDYLGGLWELPSGGVEPGETLVEALRREVAEETGLTVADIGNYLGHFDYRSGSGRRTRQYNFTTTVTGHTVQLSEHDAHQWADDEQQTQASSAVQAVLGTWRKTAA</sequence>
<dbReference type="InterPro" id="IPR020476">
    <property type="entry name" value="Nudix_hydrolase"/>
</dbReference>
<dbReference type="PANTHER" id="PTHR47707">
    <property type="entry name" value="8-OXO-DGTP DIPHOSPHATASE"/>
    <property type="match status" value="1"/>
</dbReference>
<keyword evidence="15" id="KW-1185">Reference proteome</keyword>
<dbReference type="Proteomes" id="UP001180531">
    <property type="component" value="Unassembled WGS sequence"/>
</dbReference>
<organism evidence="14 15">
    <name type="scientific">Streptomyces hesseae</name>
    <dbReference type="NCBI Taxonomy" id="3075519"/>
    <lineage>
        <taxon>Bacteria</taxon>
        <taxon>Bacillati</taxon>
        <taxon>Actinomycetota</taxon>
        <taxon>Actinomycetes</taxon>
        <taxon>Kitasatosporales</taxon>
        <taxon>Streptomycetaceae</taxon>
        <taxon>Streptomyces</taxon>
    </lineage>
</organism>
<comment type="catalytic activity">
    <reaction evidence="10">
        <text>8-oxo-dGTP + H2O = 8-oxo-dGMP + diphosphate + H(+)</text>
        <dbReference type="Rhea" id="RHEA:31575"/>
        <dbReference type="ChEBI" id="CHEBI:15377"/>
        <dbReference type="ChEBI" id="CHEBI:15378"/>
        <dbReference type="ChEBI" id="CHEBI:33019"/>
        <dbReference type="ChEBI" id="CHEBI:63224"/>
        <dbReference type="ChEBI" id="CHEBI:77896"/>
        <dbReference type="EC" id="3.6.1.55"/>
    </reaction>
</comment>
<evidence type="ECO:0000256" key="11">
    <source>
        <dbReference type="ARBA" id="ARBA00038905"/>
    </source>
</evidence>
<comment type="similarity">
    <text evidence="2 12">Belongs to the Nudix hydrolase family.</text>
</comment>
<evidence type="ECO:0000256" key="10">
    <source>
        <dbReference type="ARBA" id="ARBA00035861"/>
    </source>
</evidence>
<dbReference type="PROSITE" id="PS51462">
    <property type="entry name" value="NUDIX"/>
    <property type="match status" value="1"/>
</dbReference>
<dbReference type="Gene3D" id="3.90.79.10">
    <property type="entry name" value="Nucleoside Triphosphate Pyrophosphohydrolase"/>
    <property type="match status" value="1"/>
</dbReference>
<evidence type="ECO:0000256" key="6">
    <source>
        <dbReference type="ARBA" id="ARBA00022763"/>
    </source>
</evidence>
<reference evidence="14" key="1">
    <citation type="submission" date="2024-05" db="EMBL/GenBank/DDBJ databases">
        <title>30 novel species of actinomycetes from the DSMZ collection.</title>
        <authorList>
            <person name="Nouioui I."/>
        </authorList>
    </citation>
    <scope>NUCLEOTIDE SEQUENCE</scope>
    <source>
        <strain evidence="14">DSM 40473</strain>
    </source>
</reference>
<dbReference type="Pfam" id="PF00293">
    <property type="entry name" value="NUDIX"/>
    <property type="match status" value="1"/>
</dbReference>
<evidence type="ECO:0000313" key="14">
    <source>
        <dbReference type="EMBL" id="MDT0448230.1"/>
    </source>
</evidence>
<evidence type="ECO:0000256" key="8">
    <source>
        <dbReference type="ARBA" id="ARBA00022842"/>
    </source>
</evidence>
<dbReference type="InterPro" id="IPR000086">
    <property type="entry name" value="NUDIX_hydrolase_dom"/>
</dbReference>